<reference evidence="1 2" key="1">
    <citation type="submission" date="2016-06" db="EMBL/GenBank/DDBJ databases">
        <authorList>
            <person name="Kjaerup R.B."/>
            <person name="Dalgaard T.S."/>
            <person name="Juul-Madsen H.R."/>
        </authorList>
    </citation>
    <scope>NUCLEOTIDE SEQUENCE [LARGE SCALE GENOMIC DNA]</scope>
    <source>
        <strain evidence="1 2">1165133.8</strain>
    </source>
</reference>
<dbReference type="Gene3D" id="1.10.287.1060">
    <property type="entry name" value="ESAT-6-like"/>
    <property type="match status" value="1"/>
</dbReference>
<dbReference type="AlphaFoldDB" id="A0A1A3P2A0"/>
<evidence type="ECO:0000313" key="1">
    <source>
        <dbReference type="EMBL" id="OBK28301.1"/>
    </source>
</evidence>
<accession>A0A1A3P2A0</accession>
<dbReference type="EMBL" id="LZLS01000080">
    <property type="protein sequence ID" value="OBK28301.1"/>
    <property type="molecule type" value="Genomic_DNA"/>
</dbReference>
<evidence type="ECO:0000313" key="2">
    <source>
        <dbReference type="Proteomes" id="UP000093928"/>
    </source>
</evidence>
<gene>
    <name evidence="1" type="ORF">A5634_20545</name>
</gene>
<dbReference type="Proteomes" id="UP000093928">
    <property type="component" value="Unassembled WGS sequence"/>
</dbReference>
<sequence length="90" mass="10195">MKMTVALSPEEAKQVLRNIEEQVRQVKNRQADMRLRAEEMVHSSWHGGQAKRFGEAMQSHDSDLTAVGNELDHVVTEAQHKVDQITAQAM</sequence>
<proteinExistence type="predicted"/>
<comment type="caution">
    <text evidence="1">The sequence shown here is derived from an EMBL/GenBank/DDBJ whole genome shotgun (WGS) entry which is preliminary data.</text>
</comment>
<dbReference type="SUPFAM" id="SSF140453">
    <property type="entry name" value="EsxAB dimer-like"/>
    <property type="match status" value="1"/>
</dbReference>
<protein>
    <submittedName>
        <fullName evidence="1">Uncharacterized protein</fullName>
    </submittedName>
</protein>
<name>A0A1A3P2A0_MYCAS</name>
<dbReference type="InterPro" id="IPR036689">
    <property type="entry name" value="ESAT-6-like_sf"/>
</dbReference>
<organism evidence="1 2">
    <name type="scientific">Mycobacterium asiaticum</name>
    <dbReference type="NCBI Taxonomy" id="1790"/>
    <lineage>
        <taxon>Bacteria</taxon>
        <taxon>Bacillati</taxon>
        <taxon>Actinomycetota</taxon>
        <taxon>Actinomycetes</taxon>
        <taxon>Mycobacteriales</taxon>
        <taxon>Mycobacteriaceae</taxon>
        <taxon>Mycobacterium</taxon>
    </lineage>
</organism>